<organism evidence="2 3">
    <name type="scientific">Actinokineospora fastidiosa</name>
    <dbReference type="NCBI Taxonomy" id="1816"/>
    <lineage>
        <taxon>Bacteria</taxon>
        <taxon>Bacillati</taxon>
        <taxon>Actinomycetota</taxon>
        <taxon>Actinomycetes</taxon>
        <taxon>Pseudonocardiales</taxon>
        <taxon>Pseudonocardiaceae</taxon>
        <taxon>Actinokineospora</taxon>
    </lineage>
</organism>
<dbReference type="InterPro" id="IPR002723">
    <property type="entry name" value="BpsA_C"/>
</dbReference>
<evidence type="ECO:0000259" key="1">
    <source>
        <dbReference type="Pfam" id="PF01861"/>
    </source>
</evidence>
<keyword evidence="2" id="KW-0489">Methyltransferase</keyword>
<dbReference type="GO" id="GO:0003676">
    <property type="term" value="F:nucleic acid binding"/>
    <property type="evidence" value="ECO:0007669"/>
    <property type="project" value="InterPro"/>
</dbReference>
<keyword evidence="2" id="KW-0808">Transferase</keyword>
<comment type="caution">
    <text evidence="2">The sequence shown here is derived from an EMBL/GenBank/DDBJ whole genome shotgun (WGS) entry which is preliminary data.</text>
</comment>
<reference evidence="2" key="1">
    <citation type="journal article" date="2014" name="Int. J. Syst. Evol. Microbiol.">
        <title>Complete genome sequence of Corynebacterium casei LMG S-19264T (=DSM 44701T), isolated from a smear-ripened cheese.</title>
        <authorList>
            <consortium name="US DOE Joint Genome Institute (JGI-PGF)"/>
            <person name="Walter F."/>
            <person name="Albersmeier A."/>
            <person name="Kalinowski J."/>
            <person name="Ruckert C."/>
        </authorList>
    </citation>
    <scope>NUCLEOTIDE SEQUENCE</scope>
    <source>
        <strain evidence="2">JCM 3276</strain>
    </source>
</reference>
<name>A0A918GA03_9PSEU</name>
<dbReference type="EMBL" id="BMRB01000001">
    <property type="protein sequence ID" value="GGS25917.1"/>
    <property type="molecule type" value="Genomic_DNA"/>
</dbReference>
<accession>A0A918GA03</accession>
<dbReference type="Pfam" id="PF01861">
    <property type="entry name" value="BpsA_C"/>
    <property type="match status" value="1"/>
</dbReference>
<dbReference type="InterPro" id="IPR029063">
    <property type="entry name" value="SAM-dependent_MTases_sf"/>
</dbReference>
<sequence>MSLTSFLAARGVHARALRPAVDLLAAGWQPLDALVRATGVPRRTIEDLLATDDVERREQTWRLRPGVTPPTREPAGDLDGLADVLAGVPRPLRALDHVQADLATMRQRARWLDETYELAGAHLVCVGDHDLTALAACMVRPSLTATVVDVDERLLAYVDEVARARNLSVRCLHADFRFGVPALDADLVFTDPPYTPEGMRLFLARAIQSLRADGRIIAAYGYSPLAPALGLKVQKEILGLGLVAEAVLPGFNRYHGAQAVGSAADLYVLQPTSGSANQAAAAVRGAATAIYTHGPQSVESAGAPPEAVAALLDLSDAGSLTPPDWTAPYPGRGPLAFDLTADPGPWLARVLIAAPRTPVAALVVNNHPDIADQAGQQALSSLVEAKFRLTFRRSVADGRHAVVTATPVDGRGVAGALLDRPHGKLANIWREALIQDSAGALTKREARARVAELAPDLRDERLIDLPRHRVAALLG</sequence>
<proteinExistence type="predicted"/>
<dbReference type="SUPFAM" id="SSF53335">
    <property type="entry name" value="S-adenosyl-L-methionine-dependent methyltransferases"/>
    <property type="match status" value="1"/>
</dbReference>
<dbReference type="GO" id="GO:0032259">
    <property type="term" value="P:methylation"/>
    <property type="evidence" value="ECO:0007669"/>
    <property type="project" value="UniProtKB-KW"/>
</dbReference>
<dbReference type="AlphaFoldDB" id="A0A918GA03"/>
<dbReference type="GO" id="GO:0008168">
    <property type="term" value="F:methyltransferase activity"/>
    <property type="evidence" value="ECO:0007669"/>
    <property type="project" value="UniProtKB-KW"/>
</dbReference>
<dbReference type="RefSeq" id="WP_189209843.1">
    <property type="nucleotide sequence ID" value="NZ_BMRB01000001.1"/>
</dbReference>
<evidence type="ECO:0000313" key="2">
    <source>
        <dbReference type="EMBL" id="GGS25917.1"/>
    </source>
</evidence>
<dbReference type="Proteomes" id="UP000660680">
    <property type="component" value="Unassembled WGS sequence"/>
</dbReference>
<reference evidence="2" key="2">
    <citation type="submission" date="2020-09" db="EMBL/GenBank/DDBJ databases">
        <authorList>
            <person name="Sun Q."/>
            <person name="Ohkuma M."/>
        </authorList>
    </citation>
    <scope>NUCLEOTIDE SEQUENCE</scope>
    <source>
        <strain evidence="2">JCM 3276</strain>
    </source>
</reference>
<dbReference type="PROSITE" id="PS00092">
    <property type="entry name" value="N6_MTASE"/>
    <property type="match status" value="1"/>
</dbReference>
<dbReference type="Gene3D" id="3.40.50.150">
    <property type="entry name" value="Vaccinia Virus protein VP39"/>
    <property type="match status" value="1"/>
</dbReference>
<feature type="domain" description="N(4)-bis(aminopropyl)spermidine synthase C-terminal" evidence="1">
    <location>
        <begin position="89"/>
        <end position="258"/>
    </location>
</feature>
<protein>
    <submittedName>
        <fullName evidence="2">Methyltransferase</fullName>
    </submittedName>
</protein>
<keyword evidence="3" id="KW-1185">Reference proteome</keyword>
<dbReference type="InterPro" id="IPR002052">
    <property type="entry name" value="DNA_methylase_N6_adenine_CS"/>
</dbReference>
<evidence type="ECO:0000313" key="3">
    <source>
        <dbReference type="Proteomes" id="UP000660680"/>
    </source>
</evidence>
<gene>
    <name evidence="2" type="ORF">GCM10010171_19120</name>
</gene>